<feature type="region of interest" description="Disordered" evidence="1">
    <location>
        <begin position="32"/>
        <end position="52"/>
    </location>
</feature>
<evidence type="ECO:0000313" key="2">
    <source>
        <dbReference type="EMBL" id="KAK4343605.1"/>
    </source>
</evidence>
<dbReference type="Proteomes" id="UP001291623">
    <property type="component" value="Unassembled WGS sequence"/>
</dbReference>
<gene>
    <name evidence="2" type="ORF">RND71_036699</name>
</gene>
<evidence type="ECO:0000313" key="3">
    <source>
        <dbReference type="Proteomes" id="UP001291623"/>
    </source>
</evidence>
<comment type="caution">
    <text evidence="2">The sequence shown here is derived from an EMBL/GenBank/DDBJ whole genome shotgun (WGS) entry which is preliminary data.</text>
</comment>
<evidence type="ECO:0000256" key="1">
    <source>
        <dbReference type="SAM" id="MobiDB-lite"/>
    </source>
</evidence>
<organism evidence="2 3">
    <name type="scientific">Anisodus tanguticus</name>
    <dbReference type="NCBI Taxonomy" id="243964"/>
    <lineage>
        <taxon>Eukaryota</taxon>
        <taxon>Viridiplantae</taxon>
        <taxon>Streptophyta</taxon>
        <taxon>Embryophyta</taxon>
        <taxon>Tracheophyta</taxon>
        <taxon>Spermatophyta</taxon>
        <taxon>Magnoliopsida</taxon>
        <taxon>eudicotyledons</taxon>
        <taxon>Gunneridae</taxon>
        <taxon>Pentapetalae</taxon>
        <taxon>asterids</taxon>
        <taxon>lamiids</taxon>
        <taxon>Solanales</taxon>
        <taxon>Solanaceae</taxon>
        <taxon>Solanoideae</taxon>
        <taxon>Hyoscyameae</taxon>
        <taxon>Anisodus</taxon>
    </lineage>
</organism>
<name>A0AAE1R1N1_9SOLA</name>
<feature type="compositionally biased region" description="Basic and acidic residues" evidence="1">
    <location>
        <begin position="33"/>
        <end position="42"/>
    </location>
</feature>
<dbReference type="AlphaFoldDB" id="A0AAE1R1N1"/>
<dbReference type="EMBL" id="JAVYJV010000020">
    <property type="protein sequence ID" value="KAK4343605.1"/>
    <property type="molecule type" value="Genomic_DNA"/>
</dbReference>
<protein>
    <submittedName>
        <fullName evidence="2">Uncharacterized protein</fullName>
    </submittedName>
</protein>
<keyword evidence="3" id="KW-1185">Reference proteome</keyword>
<sequence length="92" mass="10265">MERHTFVSCVVPKIFCRSHSKWSSGLAQLLRSSEVKAHRRSSEDEERGGEGQRWQRCIVGFSGVVNSPEKMKCEESSGMDFTGATTSIRGGR</sequence>
<accession>A0AAE1R1N1</accession>
<reference evidence="2" key="1">
    <citation type="submission" date="2023-12" db="EMBL/GenBank/DDBJ databases">
        <title>Genome assembly of Anisodus tanguticus.</title>
        <authorList>
            <person name="Wang Y.-J."/>
        </authorList>
    </citation>
    <scope>NUCLEOTIDE SEQUENCE</scope>
    <source>
        <strain evidence="2">KB-2021</strain>
        <tissue evidence="2">Leaf</tissue>
    </source>
</reference>
<proteinExistence type="predicted"/>